<dbReference type="WBParaSite" id="HNAJ_0000687301-mRNA-1">
    <property type="protein sequence ID" value="HNAJ_0000687301-mRNA-1"/>
    <property type="gene ID" value="HNAJ_0000687301"/>
</dbReference>
<keyword evidence="3" id="KW-1185">Reference proteome</keyword>
<gene>
    <name evidence="2" type="ORF">HNAJ_LOCUS6869</name>
</gene>
<proteinExistence type="predicted"/>
<protein>
    <submittedName>
        <fullName evidence="4">Myosin_tail_1 domain-containing protein</fullName>
    </submittedName>
</protein>
<reference evidence="2 3" key="2">
    <citation type="submission" date="2018-11" db="EMBL/GenBank/DDBJ databases">
        <authorList>
            <consortium name="Pathogen Informatics"/>
        </authorList>
    </citation>
    <scope>NUCLEOTIDE SEQUENCE [LARGE SCALE GENOMIC DNA]</scope>
</reference>
<organism evidence="4">
    <name type="scientific">Rodentolepis nana</name>
    <name type="common">Dwarf tapeworm</name>
    <name type="synonym">Hymenolepis nana</name>
    <dbReference type="NCBI Taxonomy" id="102285"/>
    <lineage>
        <taxon>Eukaryota</taxon>
        <taxon>Metazoa</taxon>
        <taxon>Spiralia</taxon>
        <taxon>Lophotrochozoa</taxon>
        <taxon>Platyhelminthes</taxon>
        <taxon>Cestoda</taxon>
        <taxon>Eucestoda</taxon>
        <taxon>Cyclophyllidea</taxon>
        <taxon>Hymenolepididae</taxon>
        <taxon>Rodentolepis</taxon>
    </lineage>
</organism>
<dbReference type="STRING" id="102285.A0A0R3TII2"/>
<feature type="coiled-coil region" evidence="1">
    <location>
        <begin position="17"/>
        <end position="91"/>
    </location>
</feature>
<evidence type="ECO:0000313" key="4">
    <source>
        <dbReference type="WBParaSite" id="HNAJ_0000687301-mRNA-1"/>
    </source>
</evidence>
<reference evidence="4" key="1">
    <citation type="submission" date="2017-02" db="UniProtKB">
        <authorList>
            <consortium name="WormBaseParasite"/>
        </authorList>
    </citation>
    <scope>IDENTIFICATION</scope>
</reference>
<keyword evidence="1" id="KW-0175">Coiled coil</keyword>
<dbReference type="Proteomes" id="UP000278807">
    <property type="component" value="Unassembled WGS sequence"/>
</dbReference>
<sequence length="146" mass="16680">MQVIPDSVDLEREIGELRDLSERQAEHIKSLEETRNNTLSAKDKALDEANAMITQLQAQIDNLHKDADSDVKDLKRQLSELRSLSERQAQHIVTMDATQNDQITEKEKELNEAKLKASFFFISSIVELEGQLERLGQNFNIESKVT</sequence>
<name>A0A0R3TII2_RODNA</name>
<evidence type="ECO:0000256" key="1">
    <source>
        <dbReference type="SAM" id="Coils"/>
    </source>
</evidence>
<dbReference type="AlphaFoldDB" id="A0A0R3TII2"/>
<accession>A0A0R3TII2</accession>
<evidence type="ECO:0000313" key="2">
    <source>
        <dbReference type="EMBL" id="VDO02729.1"/>
    </source>
</evidence>
<evidence type="ECO:0000313" key="3">
    <source>
        <dbReference type="Proteomes" id="UP000278807"/>
    </source>
</evidence>
<dbReference type="EMBL" id="UZAE01008779">
    <property type="protein sequence ID" value="VDO02729.1"/>
    <property type="molecule type" value="Genomic_DNA"/>
</dbReference>